<dbReference type="SUPFAM" id="SSF51735">
    <property type="entry name" value="NAD(P)-binding Rossmann-fold domains"/>
    <property type="match status" value="1"/>
</dbReference>
<evidence type="ECO:0000256" key="16">
    <source>
        <dbReference type="ARBA" id="ARBA00093598"/>
    </source>
</evidence>
<comment type="catalytic activity">
    <reaction evidence="11">
        <text>(S)-cystathionine ketimine + NADH + 2 H(+) = (3R,5S)-2,3,5,6,7-pentahydro-1,4-thiazepine-3,5-dicarboxylate + NAD(+)</text>
        <dbReference type="Rhea" id="RHEA:68032"/>
        <dbReference type="ChEBI" id="CHEBI:15378"/>
        <dbReference type="ChEBI" id="CHEBI:57540"/>
        <dbReference type="ChEBI" id="CHEBI:57945"/>
        <dbReference type="ChEBI" id="CHEBI:176808"/>
        <dbReference type="ChEBI" id="CHEBI:176810"/>
    </reaction>
    <physiologicalReaction direction="left-to-right" evidence="11">
        <dbReference type="Rhea" id="RHEA:68033"/>
    </physiologicalReaction>
</comment>
<dbReference type="RefSeq" id="XP_048519903.1">
    <property type="nucleotide sequence ID" value="XM_048663946.1"/>
</dbReference>
<dbReference type="PANTHER" id="PTHR13812">
    <property type="entry name" value="KETIMINE REDUCTASE MU-CRYSTALLIN"/>
    <property type="match status" value="1"/>
</dbReference>
<sequence length="325" mass="35912">MNAAMFINEEEVKSVLNWDDTLEATETALRATSERKSVQPPRVFAQIFNTPKWMIAMPGYLEDSRFGGWACKILSGNPQNVHSPTMSANIVLYDEDSGVLKAVLSAIEITSWRTAAASAVATKHLHVRTGKPQKILAIFGCGDQGKAHANCFYHCFNFEEIRLWNRTHQKAANLAAELNNKYHTLKFRAFEGNESCARDADVIVTATSPGPVPIVRSEWLKAGVHINAIGVVTSKGEDKRYELSAETYKNAAVYVDSWEGANKELTGLLEFGAEMKAEIGDVILGNVQSGNKDRSIFQSLGMAAEDCAMARLVYDLHKRKQTKVL</sequence>
<comment type="catalytic activity">
    <reaction evidence="13">
        <text>L-proline + NAD(+) = 1-pyrroline-2-carboxylate + NADH + H(+)</text>
        <dbReference type="Rhea" id="RHEA:20321"/>
        <dbReference type="ChEBI" id="CHEBI:15378"/>
        <dbReference type="ChEBI" id="CHEBI:39785"/>
        <dbReference type="ChEBI" id="CHEBI:57540"/>
        <dbReference type="ChEBI" id="CHEBI:57945"/>
        <dbReference type="ChEBI" id="CHEBI:60039"/>
        <dbReference type="EC" id="1.5.1.1"/>
    </reaction>
    <physiologicalReaction direction="right-to-left" evidence="13">
        <dbReference type="Rhea" id="RHEA:20323"/>
    </physiologicalReaction>
</comment>
<comment type="catalytic activity">
    <reaction evidence="12">
        <text>(3R)-1,4-thiomorpholine-3-carboxylate + NADP(+) = 3,4-dehydrothiomorpholine-3-carboxylate + NADPH + 2 H(+)</text>
        <dbReference type="Rhea" id="RHEA:12500"/>
        <dbReference type="ChEBI" id="CHEBI:15378"/>
        <dbReference type="ChEBI" id="CHEBI:57783"/>
        <dbReference type="ChEBI" id="CHEBI:58349"/>
        <dbReference type="ChEBI" id="CHEBI:58517"/>
        <dbReference type="ChEBI" id="CHEBI:176873"/>
        <dbReference type="EC" id="1.5.1.25"/>
    </reaction>
    <physiologicalReaction direction="right-to-left" evidence="12">
        <dbReference type="Rhea" id="RHEA:12502"/>
    </physiologicalReaction>
</comment>
<proteinExistence type="inferred from homology"/>
<evidence type="ECO:0000256" key="12">
    <source>
        <dbReference type="ARBA" id="ARBA00093263"/>
    </source>
</evidence>
<dbReference type="GO" id="GO:0050241">
    <property type="term" value="F:pyrroline-2-carboxylate reductase activity"/>
    <property type="evidence" value="ECO:0007669"/>
    <property type="project" value="UniProtKB-EC"/>
</dbReference>
<dbReference type="GO" id="GO:0042562">
    <property type="term" value="F:hormone binding"/>
    <property type="evidence" value="ECO:0007669"/>
    <property type="project" value="TreeGrafter"/>
</dbReference>
<dbReference type="GO" id="GO:0005737">
    <property type="term" value="C:cytoplasm"/>
    <property type="evidence" value="ECO:0007669"/>
    <property type="project" value="TreeGrafter"/>
</dbReference>
<evidence type="ECO:0000256" key="7">
    <source>
        <dbReference type="ARBA" id="ARBA00093203"/>
    </source>
</evidence>
<dbReference type="PIRSF" id="PIRSF001439">
    <property type="entry name" value="CryM"/>
    <property type="match status" value="1"/>
</dbReference>
<dbReference type="GO" id="GO:0047127">
    <property type="term" value="F:thiomorpholine-carboxylate dehydrogenase activity"/>
    <property type="evidence" value="ECO:0007669"/>
    <property type="project" value="UniProtKB-EC"/>
</dbReference>
<dbReference type="EC" id="1.5.1.1" evidence="16"/>
<protein>
    <recommendedName>
        <fullName evidence="3">Ketimine reductase mu-crystallin</fullName>
        <ecNumber evidence="16">1.5.1.1</ecNumber>
        <ecNumber evidence="2">1.5.1.25</ecNumber>
    </recommendedName>
    <alternativeName>
        <fullName evidence="17">1-piperideine-2-carboxylate/1-pyrroline-2-carboxylate reductase</fullName>
    </alternativeName>
    <alternativeName>
        <fullName evidence="4">NADP-regulated thyroid-hormone-binding protein</fullName>
    </alternativeName>
</protein>
<evidence type="ECO:0000256" key="4">
    <source>
        <dbReference type="ARBA" id="ARBA00033420"/>
    </source>
</evidence>
<comment type="catalytic activity">
    <reaction evidence="8">
        <text>(3R)-1,4-thiomorpholine-3-carboxylate + NAD(+) = 3,4-dehydrothiomorpholine-3-carboxylate + NADH + 2 H(+)</text>
        <dbReference type="Rhea" id="RHEA:12504"/>
        <dbReference type="ChEBI" id="CHEBI:15378"/>
        <dbReference type="ChEBI" id="CHEBI:57540"/>
        <dbReference type="ChEBI" id="CHEBI:57945"/>
        <dbReference type="ChEBI" id="CHEBI:58517"/>
        <dbReference type="ChEBI" id="CHEBI:176873"/>
        <dbReference type="EC" id="1.5.1.25"/>
    </reaction>
    <physiologicalReaction direction="right-to-left" evidence="8">
        <dbReference type="Rhea" id="RHEA:12506"/>
    </physiologicalReaction>
</comment>
<reference evidence="19" key="1">
    <citation type="journal article" date="2013" name="Genome Biol.">
        <title>Draft genome of the mountain pine beetle, Dendroctonus ponderosae Hopkins, a major forest pest.</title>
        <authorList>
            <person name="Keeling C.I."/>
            <person name="Yuen M.M."/>
            <person name="Liao N.Y."/>
            <person name="Docking T.R."/>
            <person name="Chan S.K."/>
            <person name="Taylor G.A."/>
            <person name="Palmquist D.L."/>
            <person name="Jackman S.D."/>
            <person name="Nguyen A."/>
            <person name="Li M."/>
            <person name="Henderson H."/>
            <person name="Janes J.K."/>
            <person name="Zhao Y."/>
            <person name="Pandoh P."/>
            <person name="Moore R."/>
            <person name="Sperling F.A."/>
            <person name="Huber D.P."/>
            <person name="Birol I."/>
            <person name="Jones S.J."/>
            <person name="Bohlmann J."/>
        </authorList>
    </citation>
    <scope>NUCLEOTIDE SEQUENCE</scope>
</reference>
<comment type="similarity">
    <text evidence="1">Belongs to the ornithine cyclodeaminase/mu-crystallin family.</text>
</comment>
<evidence type="ECO:0000256" key="8">
    <source>
        <dbReference type="ARBA" id="ARBA00093226"/>
    </source>
</evidence>
<evidence type="ECO:0000256" key="17">
    <source>
        <dbReference type="ARBA" id="ARBA00093650"/>
    </source>
</evidence>
<keyword evidence="19" id="KW-1185">Reference proteome</keyword>
<comment type="catalytic activity">
    <reaction evidence="14">
        <text>L-pipecolate + NADP(+) = Delta(1)-piperideine-2-carboxylate + NADPH + H(+)</text>
        <dbReference type="Rhea" id="RHEA:12524"/>
        <dbReference type="ChEBI" id="CHEBI:15378"/>
        <dbReference type="ChEBI" id="CHEBI:57783"/>
        <dbReference type="ChEBI" id="CHEBI:58349"/>
        <dbReference type="ChEBI" id="CHEBI:61185"/>
        <dbReference type="ChEBI" id="CHEBI:77631"/>
        <dbReference type="EC" id="1.5.1.1"/>
    </reaction>
    <physiologicalReaction direction="right-to-left" evidence="14">
        <dbReference type="Rhea" id="RHEA:12526"/>
    </physiologicalReaction>
</comment>
<evidence type="ECO:0000256" key="9">
    <source>
        <dbReference type="ARBA" id="ARBA00093227"/>
    </source>
</evidence>
<name>A0AAR5QEJ0_DENPD</name>
<evidence type="ECO:0000256" key="10">
    <source>
        <dbReference type="ARBA" id="ARBA00093248"/>
    </source>
</evidence>
<dbReference type="EnsemblMetazoa" id="XM_019916043.1">
    <property type="protein sequence ID" value="XP_019771602.1"/>
    <property type="gene ID" value="LOC109545379"/>
</dbReference>
<dbReference type="AlphaFoldDB" id="A0AAR5QEJ0"/>
<evidence type="ECO:0000256" key="2">
    <source>
        <dbReference type="ARBA" id="ARBA00012883"/>
    </source>
</evidence>
<comment type="subunit">
    <text evidence="15">Homodimer. Binds the thyroid hormone triiodothyronine (T3); T3 binding inhibits enzymatic activity.</text>
</comment>
<dbReference type="GeneID" id="109545379"/>
<comment type="catalytic activity">
    <reaction evidence="10">
        <text>(R)-lanthionine ketimine + NADPH + 2 H(+) = (3R,5R)-1,4-thiomorpholine-3,5-dicarboxylate + NADP(+)</text>
        <dbReference type="Rhea" id="RHEA:68040"/>
        <dbReference type="ChEBI" id="CHEBI:15378"/>
        <dbReference type="ChEBI" id="CHEBI:57783"/>
        <dbReference type="ChEBI" id="CHEBI:58349"/>
        <dbReference type="ChEBI" id="CHEBI:176891"/>
        <dbReference type="ChEBI" id="CHEBI:176892"/>
    </reaction>
    <physiologicalReaction direction="left-to-right" evidence="10">
        <dbReference type="Rhea" id="RHEA:68041"/>
    </physiologicalReaction>
</comment>
<evidence type="ECO:0000313" key="19">
    <source>
        <dbReference type="Proteomes" id="UP000019118"/>
    </source>
</evidence>
<comment type="catalytic activity">
    <reaction evidence="9">
        <text>(S)-cystathionine ketimine + NADPH + 2 H(+) = (3R,5S)-2,3,5,6,7-pentahydro-1,4-thiazepine-3,5-dicarboxylate + NADP(+)</text>
        <dbReference type="Rhea" id="RHEA:68036"/>
        <dbReference type="ChEBI" id="CHEBI:15378"/>
        <dbReference type="ChEBI" id="CHEBI:57783"/>
        <dbReference type="ChEBI" id="CHEBI:58349"/>
        <dbReference type="ChEBI" id="CHEBI:176808"/>
        <dbReference type="ChEBI" id="CHEBI:176810"/>
    </reaction>
    <physiologicalReaction direction="left-to-right" evidence="9">
        <dbReference type="Rhea" id="RHEA:68037"/>
    </physiologicalReaction>
</comment>
<dbReference type="InterPro" id="IPR036291">
    <property type="entry name" value="NAD(P)-bd_dom_sf"/>
</dbReference>
<dbReference type="EC" id="1.5.1.25" evidence="2"/>
<reference evidence="18" key="2">
    <citation type="submission" date="2024-08" db="UniProtKB">
        <authorList>
            <consortium name="EnsemblMetazoa"/>
        </authorList>
    </citation>
    <scope>IDENTIFICATION</scope>
</reference>
<comment type="catalytic activity">
    <reaction evidence="5">
        <text>L-pipecolate + NAD(+) = Delta(1)-piperideine-2-carboxylate + NADH + H(+)</text>
        <dbReference type="Rhea" id="RHEA:30807"/>
        <dbReference type="ChEBI" id="CHEBI:15378"/>
        <dbReference type="ChEBI" id="CHEBI:57540"/>
        <dbReference type="ChEBI" id="CHEBI:57945"/>
        <dbReference type="ChEBI" id="CHEBI:61185"/>
        <dbReference type="ChEBI" id="CHEBI:77631"/>
        <dbReference type="EC" id="1.5.1.1"/>
    </reaction>
    <physiologicalReaction direction="right-to-left" evidence="5">
        <dbReference type="Rhea" id="RHEA:30809"/>
    </physiologicalReaction>
</comment>
<evidence type="ECO:0000256" key="11">
    <source>
        <dbReference type="ARBA" id="ARBA00093250"/>
    </source>
</evidence>
<evidence type="ECO:0000256" key="3">
    <source>
        <dbReference type="ARBA" id="ARBA00015173"/>
    </source>
</evidence>
<dbReference type="Proteomes" id="UP000019118">
    <property type="component" value="Unassembled WGS sequence"/>
</dbReference>
<dbReference type="PANTHER" id="PTHR13812:SF19">
    <property type="entry name" value="KETIMINE REDUCTASE MU-CRYSTALLIN"/>
    <property type="match status" value="1"/>
</dbReference>
<evidence type="ECO:0000256" key="1">
    <source>
        <dbReference type="ARBA" id="ARBA00008903"/>
    </source>
</evidence>
<evidence type="ECO:0000313" key="18">
    <source>
        <dbReference type="EnsemblMetazoa" id="XP_019771602.1"/>
    </source>
</evidence>
<comment type="catalytic activity">
    <reaction evidence="6">
        <text>Delta(2)-thiazoline-2-carboxylate + NADPH + 2 H(+) = L-thiazolidine-2-carboxylate + NADP(+)</text>
        <dbReference type="Rhea" id="RHEA:68072"/>
        <dbReference type="ChEBI" id="CHEBI:15378"/>
        <dbReference type="ChEBI" id="CHEBI:57783"/>
        <dbReference type="ChEBI" id="CHEBI:58349"/>
        <dbReference type="ChEBI" id="CHEBI:176895"/>
        <dbReference type="ChEBI" id="CHEBI:176896"/>
    </reaction>
    <physiologicalReaction direction="left-to-right" evidence="6">
        <dbReference type="Rhea" id="RHEA:68073"/>
    </physiologicalReaction>
</comment>
<comment type="catalytic activity">
    <reaction evidence="7">
        <text>L-proline + NADP(+) = 1-pyrroline-2-carboxylate + NADPH + H(+)</text>
        <dbReference type="Rhea" id="RHEA:20317"/>
        <dbReference type="ChEBI" id="CHEBI:15378"/>
        <dbReference type="ChEBI" id="CHEBI:39785"/>
        <dbReference type="ChEBI" id="CHEBI:57783"/>
        <dbReference type="ChEBI" id="CHEBI:58349"/>
        <dbReference type="ChEBI" id="CHEBI:60039"/>
        <dbReference type="EC" id="1.5.1.1"/>
    </reaction>
    <physiologicalReaction direction="right-to-left" evidence="7">
        <dbReference type="Rhea" id="RHEA:20319"/>
    </physiologicalReaction>
</comment>
<dbReference type="Gene3D" id="3.40.50.720">
    <property type="entry name" value="NAD(P)-binding Rossmann-like Domain"/>
    <property type="match status" value="1"/>
</dbReference>
<evidence type="ECO:0000256" key="13">
    <source>
        <dbReference type="ARBA" id="ARBA00093264"/>
    </source>
</evidence>
<dbReference type="InterPro" id="IPR023401">
    <property type="entry name" value="ODC_N"/>
</dbReference>
<evidence type="ECO:0000256" key="6">
    <source>
        <dbReference type="ARBA" id="ARBA00093197"/>
    </source>
</evidence>
<organism evidence="18 19">
    <name type="scientific">Dendroctonus ponderosae</name>
    <name type="common">Mountain pine beetle</name>
    <dbReference type="NCBI Taxonomy" id="77166"/>
    <lineage>
        <taxon>Eukaryota</taxon>
        <taxon>Metazoa</taxon>
        <taxon>Ecdysozoa</taxon>
        <taxon>Arthropoda</taxon>
        <taxon>Hexapoda</taxon>
        <taxon>Insecta</taxon>
        <taxon>Pterygota</taxon>
        <taxon>Neoptera</taxon>
        <taxon>Endopterygota</taxon>
        <taxon>Coleoptera</taxon>
        <taxon>Polyphaga</taxon>
        <taxon>Cucujiformia</taxon>
        <taxon>Curculionidae</taxon>
        <taxon>Scolytinae</taxon>
        <taxon>Dendroctonus</taxon>
    </lineage>
</organism>
<accession>A0AAR5QEJ0</accession>
<evidence type="ECO:0000256" key="15">
    <source>
        <dbReference type="ARBA" id="ARBA00093567"/>
    </source>
</evidence>
<dbReference type="KEGG" id="dpa:109545379"/>
<evidence type="ECO:0000256" key="14">
    <source>
        <dbReference type="ARBA" id="ARBA00093273"/>
    </source>
</evidence>
<evidence type="ECO:0000256" key="5">
    <source>
        <dbReference type="ARBA" id="ARBA00093190"/>
    </source>
</evidence>
<dbReference type="Pfam" id="PF02423">
    <property type="entry name" value="OCD_Mu_crystall"/>
    <property type="match status" value="1"/>
</dbReference>
<dbReference type="InterPro" id="IPR003462">
    <property type="entry name" value="ODC_Mu_crystall"/>
</dbReference>
<dbReference type="Gene3D" id="3.30.1780.10">
    <property type="entry name" value="ornithine cyclodeaminase, domain 1"/>
    <property type="match status" value="1"/>
</dbReference>